<dbReference type="AlphaFoldDB" id="A0A124HW64"/>
<reference evidence="1 2" key="1">
    <citation type="submission" date="2015-10" db="EMBL/GenBank/DDBJ databases">
        <title>Draft genome sequence of Streptomyces griseorubiginosus DSM 40469, type strain for the species Streptomyces griseorubiginosus.</title>
        <authorList>
            <person name="Ruckert C."/>
            <person name="Winkler A."/>
            <person name="Kalinowski J."/>
            <person name="Kampfer P."/>
            <person name="Glaeser S."/>
        </authorList>
    </citation>
    <scope>NUCLEOTIDE SEQUENCE [LARGE SCALE GENOMIC DNA]</scope>
    <source>
        <strain evidence="1 2">DSM 40469</strain>
    </source>
</reference>
<gene>
    <name evidence="1" type="ORF">AQJ54_35930</name>
</gene>
<dbReference type="EMBL" id="LMWV01000031">
    <property type="protein sequence ID" value="KUN60614.1"/>
    <property type="molecule type" value="Genomic_DNA"/>
</dbReference>
<accession>A0A124HW64</accession>
<evidence type="ECO:0000313" key="1">
    <source>
        <dbReference type="EMBL" id="KUN60614.1"/>
    </source>
</evidence>
<comment type="caution">
    <text evidence="1">The sequence shown here is derived from an EMBL/GenBank/DDBJ whole genome shotgun (WGS) entry which is preliminary data.</text>
</comment>
<proteinExistence type="predicted"/>
<dbReference type="Proteomes" id="UP000054375">
    <property type="component" value="Unassembled WGS sequence"/>
</dbReference>
<sequence length="79" mass="8614">MGIVSAWSSRASLIDLLGKLLELQPSWTAANTEEMHERGVIIRQLIPDLLRAEEGPLSTELGVPLDDFTVKGRDGTGLK</sequence>
<keyword evidence="2" id="KW-1185">Reference proteome</keyword>
<protein>
    <submittedName>
        <fullName evidence="1">Uncharacterized protein</fullName>
    </submittedName>
</protein>
<evidence type="ECO:0000313" key="2">
    <source>
        <dbReference type="Proteomes" id="UP000054375"/>
    </source>
</evidence>
<name>A0A124HW64_9ACTN</name>
<organism evidence="1 2">
    <name type="scientific">Streptomyces griseorubiginosus</name>
    <dbReference type="NCBI Taxonomy" id="67304"/>
    <lineage>
        <taxon>Bacteria</taxon>
        <taxon>Bacillati</taxon>
        <taxon>Actinomycetota</taxon>
        <taxon>Actinomycetes</taxon>
        <taxon>Kitasatosporales</taxon>
        <taxon>Streptomycetaceae</taxon>
        <taxon>Streptomyces</taxon>
    </lineage>
</organism>